<dbReference type="InterPro" id="IPR035897">
    <property type="entry name" value="Toll_tir_struct_dom_sf"/>
</dbReference>
<evidence type="ECO:0000313" key="2">
    <source>
        <dbReference type="EMBL" id="MBF6300893.1"/>
    </source>
</evidence>
<dbReference type="InterPro" id="IPR000157">
    <property type="entry name" value="TIR_dom"/>
</dbReference>
<sequence>MVAYYDAFISYSRFDNKNSRISQLVDDLRAAFEETTGRSLRVFFDKAAIDVADMWEKKLLDALENSRLLIAMVSPSFLDSPWCLRELHEFLQFERSSHGFDPTQVDSGLVIPVKYVEWEESGVVEDEPPDKVTLLMRQWADFDGLEPGSASYLAAVQALVARLTKLLGPSIGENTLTRIPVCEALDIAEVTYGEGGHIESVPVNRLTHVDLYSTLEKEFVAFDGTFQYLPRRLIDNGVVKFSQFTKVPRNIVVRGARTQRGSVIAIYVCVGIHYFQNFDSSRTSDTYEVECTIGRGGIADFVDTAGRFQNWNPLIYGDGLGTVCGVVVVELDGRAPVRRSRHALLIRSGIRYPEDVWISTHTRAPITSHTGDLSAARFIFQSRQPNGQSCDVFAADFSGGGMVNLTWKNMDAYDGFFDDSGTEVARWIDPETVQYCSMSDGRRVIRQVRDRR</sequence>
<feature type="domain" description="TIR" evidence="1">
    <location>
        <begin position="3"/>
        <end position="167"/>
    </location>
</feature>
<reference evidence="2 3" key="1">
    <citation type="submission" date="2020-10" db="EMBL/GenBank/DDBJ databases">
        <title>Identification of Nocardia species via Next-generation sequencing and recognition of intraspecies genetic diversity.</title>
        <authorList>
            <person name="Li P."/>
            <person name="Li P."/>
            <person name="Lu B."/>
        </authorList>
    </citation>
    <scope>NUCLEOTIDE SEQUENCE [LARGE SCALE GENOMIC DNA]</scope>
    <source>
        <strain evidence="2 3">BJ06-0157</strain>
    </source>
</reference>
<gene>
    <name evidence="2" type="ORF">IU459_25595</name>
</gene>
<protein>
    <submittedName>
        <fullName evidence="2">Toll/interleukin-1 receptor domain-containing protein</fullName>
    </submittedName>
</protein>
<accession>A0ABS0CWA8</accession>
<comment type="caution">
    <text evidence="2">The sequence shown here is derived from an EMBL/GenBank/DDBJ whole genome shotgun (WGS) entry which is preliminary data.</text>
</comment>
<evidence type="ECO:0000313" key="3">
    <source>
        <dbReference type="Proteomes" id="UP000702209"/>
    </source>
</evidence>
<dbReference type="RefSeq" id="WP_195132111.1">
    <property type="nucleotide sequence ID" value="NZ_JADLQX010000021.1"/>
</dbReference>
<proteinExistence type="predicted"/>
<dbReference type="Gene3D" id="3.40.50.10140">
    <property type="entry name" value="Toll/interleukin-1 receptor homology (TIR) domain"/>
    <property type="match status" value="1"/>
</dbReference>
<dbReference type="PROSITE" id="PS50104">
    <property type="entry name" value="TIR"/>
    <property type="match status" value="1"/>
</dbReference>
<name>A0ABS0CWA8_9NOCA</name>
<organism evidence="2 3">
    <name type="scientific">Nocardia amamiensis</name>
    <dbReference type="NCBI Taxonomy" id="404578"/>
    <lineage>
        <taxon>Bacteria</taxon>
        <taxon>Bacillati</taxon>
        <taxon>Actinomycetota</taxon>
        <taxon>Actinomycetes</taxon>
        <taxon>Mycobacteriales</taxon>
        <taxon>Nocardiaceae</taxon>
        <taxon>Nocardia</taxon>
    </lineage>
</organism>
<dbReference type="EMBL" id="JADLQX010000021">
    <property type="protein sequence ID" value="MBF6300893.1"/>
    <property type="molecule type" value="Genomic_DNA"/>
</dbReference>
<dbReference type="Proteomes" id="UP000702209">
    <property type="component" value="Unassembled WGS sequence"/>
</dbReference>
<evidence type="ECO:0000259" key="1">
    <source>
        <dbReference type="PROSITE" id="PS50104"/>
    </source>
</evidence>
<dbReference type="Pfam" id="PF13676">
    <property type="entry name" value="TIR_2"/>
    <property type="match status" value="1"/>
</dbReference>
<keyword evidence="2" id="KW-0675">Receptor</keyword>
<keyword evidence="3" id="KW-1185">Reference proteome</keyword>
<dbReference type="SUPFAM" id="SSF52200">
    <property type="entry name" value="Toll/Interleukin receptor TIR domain"/>
    <property type="match status" value="1"/>
</dbReference>
<dbReference type="SMART" id="SM00255">
    <property type="entry name" value="TIR"/>
    <property type="match status" value="1"/>
</dbReference>